<dbReference type="RefSeq" id="WP_231486004.1">
    <property type="nucleotide sequence ID" value="NZ_BAAAZO010000011.1"/>
</dbReference>
<dbReference type="EMBL" id="BAAAZO010000011">
    <property type="protein sequence ID" value="GAA3629742.1"/>
    <property type="molecule type" value="Genomic_DNA"/>
</dbReference>
<keyword evidence="4" id="KW-1185">Reference proteome</keyword>
<feature type="transmembrane region" description="Helical" evidence="1">
    <location>
        <begin position="37"/>
        <end position="56"/>
    </location>
</feature>
<dbReference type="Proteomes" id="UP001501074">
    <property type="component" value="Unassembled WGS sequence"/>
</dbReference>
<sequence>MVRGLITHSTGFTALVALIRLEILLRRRHCAGSTRAPVLLLGLVVLGDLALTLPGTDPQVGLYWARAPFSTFGEYDRTGTEIIGNLLMFVPVGALVYFLSRRLLTVLALGGGFSFAIELYQCLDRQGRVTSTDDVLLNLGGAAIGVLMTLSATRWAAPPDGR</sequence>
<evidence type="ECO:0000259" key="2">
    <source>
        <dbReference type="Pfam" id="PF04892"/>
    </source>
</evidence>
<feature type="transmembrane region" description="Helical" evidence="1">
    <location>
        <begin position="6"/>
        <end position="25"/>
    </location>
</feature>
<protein>
    <recommendedName>
        <fullName evidence="2">VanZ-like domain-containing protein</fullName>
    </recommendedName>
</protein>
<feature type="transmembrane region" description="Helical" evidence="1">
    <location>
        <begin position="82"/>
        <end position="99"/>
    </location>
</feature>
<accession>A0ABP7ACV3</accession>
<evidence type="ECO:0000256" key="1">
    <source>
        <dbReference type="SAM" id="Phobius"/>
    </source>
</evidence>
<keyword evidence="1" id="KW-1133">Transmembrane helix</keyword>
<dbReference type="InterPro" id="IPR006976">
    <property type="entry name" value="VanZ-like"/>
</dbReference>
<feature type="transmembrane region" description="Helical" evidence="1">
    <location>
        <begin position="135"/>
        <end position="157"/>
    </location>
</feature>
<comment type="caution">
    <text evidence="3">The sequence shown here is derived from an EMBL/GenBank/DDBJ whole genome shotgun (WGS) entry which is preliminary data.</text>
</comment>
<evidence type="ECO:0000313" key="3">
    <source>
        <dbReference type="EMBL" id="GAA3629742.1"/>
    </source>
</evidence>
<dbReference type="Pfam" id="PF04892">
    <property type="entry name" value="VanZ"/>
    <property type="match status" value="1"/>
</dbReference>
<keyword evidence="1" id="KW-0472">Membrane</keyword>
<name>A0ABP7ACV3_9ACTN</name>
<proteinExistence type="predicted"/>
<gene>
    <name evidence="3" type="ORF">GCM10022223_54210</name>
</gene>
<reference evidence="4" key="1">
    <citation type="journal article" date="2019" name="Int. J. Syst. Evol. Microbiol.">
        <title>The Global Catalogue of Microorganisms (GCM) 10K type strain sequencing project: providing services to taxonomists for standard genome sequencing and annotation.</title>
        <authorList>
            <consortium name="The Broad Institute Genomics Platform"/>
            <consortium name="The Broad Institute Genome Sequencing Center for Infectious Disease"/>
            <person name="Wu L."/>
            <person name="Ma J."/>
        </authorList>
    </citation>
    <scope>NUCLEOTIDE SEQUENCE [LARGE SCALE GENOMIC DNA]</scope>
    <source>
        <strain evidence="4">JCM 16902</strain>
    </source>
</reference>
<feature type="domain" description="VanZ-like" evidence="2">
    <location>
        <begin position="68"/>
        <end position="149"/>
    </location>
</feature>
<organism evidence="3 4">
    <name type="scientific">Kineosporia mesophila</name>
    <dbReference type="NCBI Taxonomy" id="566012"/>
    <lineage>
        <taxon>Bacteria</taxon>
        <taxon>Bacillati</taxon>
        <taxon>Actinomycetota</taxon>
        <taxon>Actinomycetes</taxon>
        <taxon>Kineosporiales</taxon>
        <taxon>Kineosporiaceae</taxon>
        <taxon>Kineosporia</taxon>
    </lineage>
</organism>
<evidence type="ECO:0000313" key="4">
    <source>
        <dbReference type="Proteomes" id="UP001501074"/>
    </source>
</evidence>
<keyword evidence="1" id="KW-0812">Transmembrane</keyword>